<evidence type="ECO:0000313" key="3">
    <source>
        <dbReference type="Proteomes" id="UP000016922"/>
    </source>
</evidence>
<dbReference type="HOGENOM" id="CLU_1835354_0_0_1"/>
<dbReference type="AlphaFoldDB" id="S3E7V2"/>
<proteinExistence type="predicted"/>
<gene>
    <name evidence="2" type="ORF">GLAREA_10112</name>
</gene>
<accession>S3E7V2</accession>
<name>S3E7V2_GLAL2</name>
<dbReference type="GeneID" id="19469159"/>
<feature type="transmembrane region" description="Helical" evidence="1">
    <location>
        <begin position="101"/>
        <end position="119"/>
    </location>
</feature>
<keyword evidence="3" id="KW-1185">Reference proteome</keyword>
<organism evidence="2 3">
    <name type="scientific">Glarea lozoyensis (strain ATCC 20868 / MF5171)</name>
    <dbReference type="NCBI Taxonomy" id="1116229"/>
    <lineage>
        <taxon>Eukaryota</taxon>
        <taxon>Fungi</taxon>
        <taxon>Dikarya</taxon>
        <taxon>Ascomycota</taxon>
        <taxon>Pezizomycotina</taxon>
        <taxon>Leotiomycetes</taxon>
        <taxon>Helotiales</taxon>
        <taxon>Helotiaceae</taxon>
        <taxon>Glarea</taxon>
    </lineage>
</organism>
<dbReference type="KEGG" id="glz:GLAREA_10112"/>
<keyword evidence="1" id="KW-1133">Transmembrane helix</keyword>
<protein>
    <submittedName>
        <fullName evidence="2">Uncharacterized protein</fullName>
    </submittedName>
</protein>
<keyword evidence="1" id="KW-0472">Membrane</keyword>
<reference evidence="2 3" key="1">
    <citation type="journal article" date="2013" name="BMC Genomics">
        <title>Genomics-driven discovery of the pneumocandin biosynthetic gene cluster in the fungus Glarea lozoyensis.</title>
        <authorList>
            <person name="Chen L."/>
            <person name="Yue Q."/>
            <person name="Zhang X."/>
            <person name="Xiang M."/>
            <person name="Wang C."/>
            <person name="Li S."/>
            <person name="Che Y."/>
            <person name="Ortiz-Lopez F.J."/>
            <person name="Bills G.F."/>
            <person name="Liu X."/>
            <person name="An Z."/>
        </authorList>
    </citation>
    <scope>NUCLEOTIDE SEQUENCE [LARGE SCALE GENOMIC DNA]</scope>
    <source>
        <strain evidence="3">ATCC 20868 / MF5171</strain>
    </source>
</reference>
<sequence>MLDRPNVSTISSVFSNYDPQAQTISAMNSTSALILFLTTLLCITPSLAHPAFPSLVEAIPTRSPSFPTAIPNQASTTSSAPGLLNGTDCDAHDKVYQAAKWMLIITFAEVNILGLFLAWKYVKGTAKPPPPPPPAVKKEG</sequence>
<dbReference type="RefSeq" id="XP_008078353.1">
    <property type="nucleotide sequence ID" value="XM_008080162.1"/>
</dbReference>
<evidence type="ECO:0000313" key="2">
    <source>
        <dbReference type="EMBL" id="EPE34418.1"/>
    </source>
</evidence>
<dbReference type="EMBL" id="KE145356">
    <property type="protein sequence ID" value="EPE34418.1"/>
    <property type="molecule type" value="Genomic_DNA"/>
</dbReference>
<dbReference type="Proteomes" id="UP000016922">
    <property type="component" value="Unassembled WGS sequence"/>
</dbReference>
<keyword evidence="1" id="KW-0812">Transmembrane</keyword>
<evidence type="ECO:0000256" key="1">
    <source>
        <dbReference type="SAM" id="Phobius"/>
    </source>
</evidence>